<organism evidence="3 4">
    <name type="scientific">Saccharolobus shibatae (strain ATCC 51178 / DSM 5389 / JCM 8931 / NBRC 15437 / B12)</name>
    <name type="common">Sulfolobus shibatae</name>
    <dbReference type="NCBI Taxonomy" id="523848"/>
    <lineage>
        <taxon>Archaea</taxon>
        <taxon>Thermoproteota</taxon>
        <taxon>Thermoprotei</taxon>
        <taxon>Sulfolobales</taxon>
        <taxon>Sulfolobaceae</taxon>
        <taxon>Saccharolobus</taxon>
    </lineage>
</organism>
<dbReference type="UniPathway" id="UPA00251">
    <property type="reaction ID" value="UER00320"/>
</dbReference>
<comment type="similarity">
    <text evidence="1">Belongs to the uroporphyrinogen-III synthase family.</text>
</comment>
<protein>
    <recommendedName>
        <fullName evidence="1">Uroporphyrinogen-III synthase</fullName>
        <ecNumber evidence="1">4.2.1.75</ecNumber>
    </recommendedName>
</protein>
<evidence type="ECO:0000313" key="4">
    <source>
        <dbReference type="Proteomes" id="UP000694018"/>
    </source>
</evidence>
<dbReference type="EC" id="4.2.1.75" evidence="1"/>
<evidence type="ECO:0000256" key="1">
    <source>
        <dbReference type="RuleBase" id="RU366031"/>
    </source>
</evidence>
<dbReference type="Proteomes" id="UP000694018">
    <property type="component" value="Chromosome"/>
</dbReference>
<evidence type="ECO:0000259" key="2">
    <source>
        <dbReference type="Pfam" id="PF02602"/>
    </source>
</evidence>
<dbReference type="RefSeq" id="WP_218266616.1">
    <property type="nucleotide sequence ID" value="NZ_CP077717.1"/>
</dbReference>
<dbReference type="GO" id="GO:0006782">
    <property type="term" value="P:protoporphyrinogen IX biosynthetic process"/>
    <property type="evidence" value="ECO:0007669"/>
    <property type="project" value="UniProtKB-UniRule"/>
</dbReference>
<dbReference type="GO" id="GO:0006780">
    <property type="term" value="P:uroporphyrinogen III biosynthetic process"/>
    <property type="evidence" value="ECO:0007669"/>
    <property type="project" value="UniProtKB-UniRule"/>
</dbReference>
<gene>
    <name evidence="3" type="ORF">J5U23_00074</name>
</gene>
<dbReference type="Pfam" id="PF02602">
    <property type="entry name" value="HEM4"/>
    <property type="match status" value="1"/>
</dbReference>
<dbReference type="AlphaFoldDB" id="A0A8F5BKZ2"/>
<dbReference type="PANTHER" id="PTHR38042">
    <property type="entry name" value="UROPORPHYRINOGEN-III SYNTHASE, CHLOROPLASTIC"/>
    <property type="match status" value="1"/>
</dbReference>
<keyword evidence="1" id="KW-0627">Porphyrin biosynthesis</keyword>
<comment type="catalytic activity">
    <reaction evidence="1">
        <text>hydroxymethylbilane = uroporphyrinogen III + H2O</text>
        <dbReference type="Rhea" id="RHEA:18965"/>
        <dbReference type="ChEBI" id="CHEBI:15377"/>
        <dbReference type="ChEBI" id="CHEBI:57308"/>
        <dbReference type="ChEBI" id="CHEBI:57845"/>
        <dbReference type="EC" id="4.2.1.75"/>
    </reaction>
</comment>
<sequence length="234" mass="26953">MRILFLRPDNEDAELNEKLMILQKNGIEVLNIPIFKIKCIQYSLPNYDYEALAFTSRNSVICFKEYFFIKNRKIYAIGEETSELLTRMYSINPITPEKFTSVELARRILEDKVNSVLSIRSKKASEDMKNLLNGKIKYDEIYVYDSEIIGDNINEVSKILAKCEVDAIAFTSSLMARLIGPYISRKCKIIVYSIGPMTTETLKRVNNEVKIIESKTHSIKGIIETILVEMKRNG</sequence>
<reference evidence="3" key="1">
    <citation type="journal article" date="2021" name="Environ. Microbiol.">
        <title>New insights into the diversity and evolution of the archaeal mobilome from three complete genomes of Saccharolobus shibatae.</title>
        <authorList>
            <person name="Medvedeva S."/>
            <person name="Brandt D."/>
            <person name="Cvirkaite-Krupovic V."/>
            <person name="Liu Y."/>
            <person name="Severinov K."/>
            <person name="Ishino S."/>
            <person name="Ishino Y."/>
            <person name="Prangishvili D."/>
            <person name="Kalinowski J."/>
            <person name="Krupovic M."/>
        </authorList>
    </citation>
    <scope>NUCLEOTIDE SEQUENCE</scope>
    <source>
        <strain evidence="3">B12</strain>
    </source>
</reference>
<name>A0A8F5BKZ2_SACSH</name>
<proteinExistence type="inferred from homology"/>
<dbReference type="PANTHER" id="PTHR38042:SF1">
    <property type="entry name" value="UROPORPHYRINOGEN-III SYNTHASE, CHLOROPLASTIC"/>
    <property type="match status" value="1"/>
</dbReference>
<dbReference type="GeneID" id="65561696"/>
<feature type="domain" description="Tetrapyrrole biosynthesis uroporphyrinogen III synthase" evidence="2">
    <location>
        <begin position="22"/>
        <end position="223"/>
    </location>
</feature>
<dbReference type="CDD" id="cd06578">
    <property type="entry name" value="HemD"/>
    <property type="match status" value="1"/>
</dbReference>
<dbReference type="GO" id="GO:0004852">
    <property type="term" value="F:uroporphyrinogen-III synthase activity"/>
    <property type="evidence" value="ECO:0007669"/>
    <property type="project" value="UniProtKB-UniRule"/>
</dbReference>
<dbReference type="InterPro" id="IPR003754">
    <property type="entry name" value="4pyrrol_synth_uPrphyn_synth"/>
</dbReference>
<dbReference type="EMBL" id="CP077717">
    <property type="protein sequence ID" value="QXJ27216.1"/>
    <property type="molecule type" value="Genomic_DNA"/>
</dbReference>
<comment type="pathway">
    <text evidence="1">Porphyrin-containing compound metabolism; protoporphyrin-IX biosynthesis; coproporphyrinogen-III from 5-aminolevulinate: step 3/4.</text>
</comment>
<evidence type="ECO:0000313" key="3">
    <source>
        <dbReference type="EMBL" id="QXJ27216.1"/>
    </source>
</evidence>
<keyword evidence="1 3" id="KW-0456">Lyase</keyword>
<dbReference type="KEGG" id="sshi:J5U23_00074"/>
<accession>A0A8F5BKZ2</accession>
<dbReference type="OrthoDB" id="36223at2157"/>
<comment type="function">
    <text evidence="1">Catalyzes cyclization of the linear tetrapyrrole, hydroxymethylbilane, to the macrocyclic uroporphyrinogen III.</text>
</comment>
<dbReference type="InterPro" id="IPR039793">
    <property type="entry name" value="UROS/Hem4"/>
</dbReference>